<organism evidence="1">
    <name type="scientific">Brassica cretica</name>
    <name type="common">Mustard</name>
    <dbReference type="NCBI Taxonomy" id="69181"/>
    <lineage>
        <taxon>Eukaryota</taxon>
        <taxon>Viridiplantae</taxon>
        <taxon>Streptophyta</taxon>
        <taxon>Embryophyta</taxon>
        <taxon>Tracheophyta</taxon>
        <taxon>Spermatophyta</taxon>
        <taxon>Magnoliopsida</taxon>
        <taxon>eudicotyledons</taxon>
        <taxon>Gunneridae</taxon>
        <taxon>Pentapetalae</taxon>
        <taxon>rosids</taxon>
        <taxon>malvids</taxon>
        <taxon>Brassicales</taxon>
        <taxon>Brassicaceae</taxon>
        <taxon>Brassiceae</taxon>
        <taxon>Brassica</taxon>
    </lineage>
</organism>
<evidence type="ECO:0000313" key="1">
    <source>
        <dbReference type="EMBL" id="KAF2563609.1"/>
    </source>
</evidence>
<dbReference type="AlphaFoldDB" id="A0A8S9I206"/>
<accession>A0A8S9I206</accession>
<gene>
    <name evidence="1" type="ORF">F2Q70_00017674</name>
</gene>
<protein>
    <submittedName>
        <fullName evidence="1">Uncharacterized protein</fullName>
    </submittedName>
</protein>
<proteinExistence type="predicted"/>
<sequence>MEFQKVARDKSSGIYGSSSVRVVSSVIHLLSNLPANSLITLGKKTYVLKINRASCDLHFHDPDVYVDDVKWDAEVDTGEFIRLGPVLSWMEYKESTMKRNWRKRSCAMWRRSGGGLSIWKWRGRSKCGFQQFEWLSD</sequence>
<reference evidence="1" key="1">
    <citation type="submission" date="2019-12" db="EMBL/GenBank/DDBJ databases">
        <title>Genome sequencing and annotation of Brassica cretica.</title>
        <authorList>
            <person name="Studholme D.J."/>
            <person name="Sarris P.F."/>
        </authorList>
    </citation>
    <scope>NUCLEOTIDE SEQUENCE</scope>
    <source>
        <strain evidence="1">PFS-102/07</strain>
        <tissue evidence="1">Leaf</tissue>
    </source>
</reference>
<dbReference type="EMBL" id="QGKY02001250">
    <property type="protein sequence ID" value="KAF2563609.1"/>
    <property type="molecule type" value="Genomic_DNA"/>
</dbReference>
<comment type="caution">
    <text evidence="1">The sequence shown here is derived from an EMBL/GenBank/DDBJ whole genome shotgun (WGS) entry which is preliminary data.</text>
</comment>
<name>A0A8S9I206_BRACR</name>